<organism evidence="1 2">
    <name type="scientific">Candidatus Nealsonbacteria bacterium RIFCSPHIGHO2_01_FULL_38_55</name>
    <dbReference type="NCBI Taxonomy" id="1801664"/>
    <lineage>
        <taxon>Bacteria</taxon>
        <taxon>Candidatus Nealsoniibacteriota</taxon>
    </lineage>
</organism>
<gene>
    <name evidence="1" type="ORF">A2626_01980</name>
</gene>
<dbReference type="Proteomes" id="UP000177360">
    <property type="component" value="Unassembled WGS sequence"/>
</dbReference>
<sequence>MGREYKIKSLGVGNAKEGKVDGRYMEKIVDILISKNENDIAGIAVKFVMNNYSHNFNNYF</sequence>
<dbReference type="AlphaFoldDB" id="A0A1G2E408"/>
<protein>
    <submittedName>
        <fullName evidence="1">Uncharacterized protein</fullName>
    </submittedName>
</protein>
<proteinExistence type="predicted"/>
<evidence type="ECO:0000313" key="1">
    <source>
        <dbReference type="EMBL" id="OGZ20392.1"/>
    </source>
</evidence>
<reference evidence="1 2" key="1">
    <citation type="journal article" date="2016" name="Nat. Commun.">
        <title>Thousands of microbial genomes shed light on interconnected biogeochemical processes in an aquifer system.</title>
        <authorList>
            <person name="Anantharaman K."/>
            <person name="Brown C.T."/>
            <person name="Hug L.A."/>
            <person name="Sharon I."/>
            <person name="Castelle C.J."/>
            <person name="Probst A.J."/>
            <person name="Thomas B.C."/>
            <person name="Singh A."/>
            <person name="Wilkins M.J."/>
            <person name="Karaoz U."/>
            <person name="Brodie E.L."/>
            <person name="Williams K.H."/>
            <person name="Hubbard S.S."/>
            <person name="Banfield J.F."/>
        </authorList>
    </citation>
    <scope>NUCLEOTIDE SEQUENCE [LARGE SCALE GENOMIC DNA]</scope>
</reference>
<dbReference type="EMBL" id="MHLZ01000001">
    <property type="protein sequence ID" value="OGZ20392.1"/>
    <property type="molecule type" value="Genomic_DNA"/>
</dbReference>
<evidence type="ECO:0000313" key="2">
    <source>
        <dbReference type="Proteomes" id="UP000177360"/>
    </source>
</evidence>
<name>A0A1G2E408_9BACT</name>
<comment type="caution">
    <text evidence="1">The sequence shown here is derived from an EMBL/GenBank/DDBJ whole genome shotgun (WGS) entry which is preliminary data.</text>
</comment>
<accession>A0A1G2E408</accession>